<proteinExistence type="predicted"/>
<accession>A0ABV1KGZ1</accession>
<dbReference type="InterPro" id="IPR020845">
    <property type="entry name" value="AMP-binding_CS"/>
</dbReference>
<dbReference type="Gene3D" id="3.40.50.12780">
    <property type="entry name" value="N-terminal domain of ligase-like"/>
    <property type="match status" value="1"/>
</dbReference>
<keyword evidence="4" id="KW-1185">Reference proteome</keyword>
<sequence length="543" mass="57793">MSGLPGPAMPELRPAVRAVNLAELLSQTARRLPGHDAVVHGADRITWRELDRRADAVAAELRARGVGRGDPVLVDAPNQVGLIAAMFGVWRAGGVFAPVNHRLTPPETADLAELVAPAALICHGSHTGHAEAVRAAAAPRAGVLWIDAPPGEGPDLAALPRPADPEPNEPVRTGDHAWYFFTSGTSGRSKAAVLTHDQMGFVVTNHLCDLLPGTDHTDAQVVVAPLSHGAGVHLLPLVARGATTVLPTSASLDPAEVWRLVETERVSSMFTVPTILKRLAEAPEAARHDLGSLRHVIYAGAPMYRADADRARAVLGEVLVQYYGLGEVTGNITVLPPGEHDRPVPDGLQFGSCGRPRTGIQISVQDDDGRELPAGEQGEICVAGPAVFAGYLNNERANAESFRDGWFRTGDLGLVDAAGYLYVTGRASDMYISGGSNIHPREIEEKLLQHPAIDEVAVLGMPDPQWGEIGVAVYVAAAGHDEAGEVELRDWLAGRMARYKIPKRFVRWETIPKSGYGKIVKRTIREQLEPAPAPAGVPGPGIP</sequence>
<dbReference type="InterPro" id="IPR025110">
    <property type="entry name" value="AMP-bd_C"/>
</dbReference>
<dbReference type="Gene3D" id="3.30.300.30">
    <property type="match status" value="1"/>
</dbReference>
<dbReference type="Pfam" id="PF00501">
    <property type="entry name" value="AMP-binding"/>
    <property type="match status" value="1"/>
</dbReference>
<dbReference type="PANTHER" id="PTHR43767">
    <property type="entry name" value="LONG-CHAIN-FATTY-ACID--COA LIGASE"/>
    <property type="match status" value="1"/>
</dbReference>
<dbReference type="RefSeq" id="WP_349300785.1">
    <property type="nucleotide sequence ID" value="NZ_JBEDNQ010000011.1"/>
</dbReference>
<comment type="caution">
    <text evidence="3">The sequence shown here is derived from an EMBL/GenBank/DDBJ whole genome shotgun (WGS) entry which is preliminary data.</text>
</comment>
<evidence type="ECO:0000313" key="3">
    <source>
        <dbReference type="EMBL" id="MEQ3553722.1"/>
    </source>
</evidence>
<dbReference type="Pfam" id="PF13193">
    <property type="entry name" value="AMP-binding_C"/>
    <property type="match status" value="1"/>
</dbReference>
<gene>
    <name evidence="3" type="ORF">WIS52_24885</name>
</gene>
<protein>
    <submittedName>
        <fullName evidence="3">AMP-binding protein</fullName>
    </submittedName>
</protein>
<evidence type="ECO:0000259" key="2">
    <source>
        <dbReference type="Pfam" id="PF13193"/>
    </source>
</evidence>
<feature type="domain" description="AMP-binding enzyme C-terminal" evidence="2">
    <location>
        <begin position="442"/>
        <end position="518"/>
    </location>
</feature>
<feature type="domain" description="AMP-dependent synthetase/ligase" evidence="1">
    <location>
        <begin position="26"/>
        <end position="392"/>
    </location>
</feature>
<dbReference type="InterPro" id="IPR045851">
    <property type="entry name" value="AMP-bd_C_sf"/>
</dbReference>
<dbReference type="PANTHER" id="PTHR43767:SF1">
    <property type="entry name" value="NONRIBOSOMAL PEPTIDE SYNTHASE PES1 (EUROFUNG)-RELATED"/>
    <property type="match status" value="1"/>
</dbReference>
<dbReference type="InterPro" id="IPR050237">
    <property type="entry name" value="ATP-dep_AMP-bd_enzyme"/>
</dbReference>
<name>A0ABV1KGZ1_9PSEU</name>
<dbReference type="Proteomes" id="UP001494902">
    <property type="component" value="Unassembled WGS sequence"/>
</dbReference>
<dbReference type="PROSITE" id="PS00455">
    <property type="entry name" value="AMP_BINDING"/>
    <property type="match status" value="1"/>
</dbReference>
<evidence type="ECO:0000313" key="4">
    <source>
        <dbReference type="Proteomes" id="UP001494902"/>
    </source>
</evidence>
<reference evidence="3 4" key="1">
    <citation type="submission" date="2024-03" db="EMBL/GenBank/DDBJ databases">
        <title>Draft genome sequence of Pseudonocardia nematodicida JCM 31783.</title>
        <authorList>
            <person name="Butdee W."/>
            <person name="Duangmal K."/>
        </authorList>
    </citation>
    <scope>NUCLEOTIDE SEQUENCE [LARGE SCALE GENOMIC DNA]</scope>
    <source>
        <strain evidence="3 4">JCM 31783</strain>
    </source>
</reference>
<dbReference type="InterPro" id="IPR000873">
    <property type="entry name" value="AMP-dep_synth/lig_dom"/>
</dbReference>
<dbReference type="EMBL" id="JBEDNQ010000011">
    <property type="protein sequence ID" value="MEQ3553722.1"/>
    <property type="molecule type" value="Genomic_DNA"/>
</dbReference>
<dbReference type="InterPro" id="IPR042099">
    <property type="entry name" value="ANL_N_sf"/>
</dbReference>
<organism evidence="3 4">
    <name type="scientific">Pseudonocardia nematodicida</name>
    <dbReference type="NCBI Taxonomy" id="1206997"/>
    <lineage>
        <taxon>Bacteria</taxon>
        <taxon>Bacillati</taxon>
        <taxon>Actinomycetota</taxon>
        <taxon>Actinomycetes</taxon>
        <taxon>Pseudonocardiales</taxon>
        <taxon>Pseudonocardiaceae</taxon>
        <taxon>Pseudonocardia</taxon>
    </lineage>
</organism>
<evidence type="ECO:0000259" key="1">
    <source>
        <dbReference type="Pfam" id="PF00501"/>
    </source>
</evidence>
<dbReference type="SUPFAM" id="SSF56801">
    <property type="entry name" value="Acetyl-CoA synthetase-like"/>
    <property type="match status" value="1"/>
</dbReference>